<feature type="region of interest" description="Disordered" evidence="1">
    <location>
        <begin position="1"/>
        <end position="44"/>
    </location>
</feature>
<name>A0A6J4KV37_9ACTN</name>
<reference evidence="2" key="1">
    <citation type="submission" date="2020-02" db="EMBL/GenBank/DDBJ databases">
        <authorList>
            <person name="Meier V. D."/>
        </authorList>
    </citation>
    <scope>NUCLEOTIDE SEQUENCE</scope>
    <source>
        <strain evidence="2">AVDCRST_MAG07</strain>
    </source>
</reference>
<gene>
    <name evidence="2" type="ORF">AVDCRST_MAG07-883</name>
</gene>
<feature type="non-terminal residue" evidence="2">
    <location>
        <position position="1"/>
    </location>
</feature>
<accession>A0A6J4KV37</accession>
<proteinExistence type="predicted"/>
<dbReference type="AlphaFoldDB" id="A0A6J4KV37"/>
<feature type="compositionally biased region" description="Basic residues" evidence="1">
    <location>
        <begin position="35"/>
        <end position="44"/>
    </location>
</feature>
<evidence type="ECO:0000256" key="1">
    <source>
        <dbReference type="SAM" id="MobiDB-lite"/>
    </source>
</evidence>
<organism evidence="2">
    <name type="scientific">uncultured Frankineae bacterium</name>
    <dbReference type="NCBI Taxonomy" id="437475"/>
    <lineage>
        <taxon>Bacteria</taxon>
        <taxon>Bacillati</taxon>
        <taxon>Actinomycetota</taxon>
        <taxon>Actinomycetes</taxon>
        <taxon>Frankiales</taxon>
        <taxon>environmental samples</taxon>
    </lineage>
</organism>
<evidence type="ECO:0000313" key="2">
    <source>
        <dbReference type="EMBL" id="CAA9315513.1"/>
    </source>
</evidence>
<feature type="compositionally biased region" description="Basic residues" evidence="1">
    <location>
        <begin position="14"/>
        <end position="26"/>
    </location>
</feature>
<dbReference type="EMBL" id="CADCUB010000047">
    <property type="protein sequence ID" value="CAA9315513.1"/>
    <property type="molecule type" value="Genomic_DNA"/>
</dbReference>
<feature type="non-terminal residue" evidence="2">
    <location>
        <position position="44"/>
    </location>
</feature>
<protein>
    <submittedName>
        <fullName evidence="2">Uncharacterized protein</fullName>
    </submittedName>
</protein>
<sequence length="44" mass="4997">AHAARLRPEPVVSPRRRARLARRGRRGGAPARQSRGARRDRRSV</sequence>